<evidence type="ECO:0000313" key="2">
    <source>
        <dbReference type="EMBL" id="CBY01333.1"/>
    </source>
</evidence>
<feature type="region of interest" description="Disordered" evidence="1">
    <location>
        <begin position="1"/>
        <end position="43"/>
    </location>
</feature>
<accession>E5ADP4</accession>
<evidence type="ECO:0000313" key="3">
    <source>
        <dbReference type="Proteomes" id="UP000002668"/>
    </source>
</evidence>
<feature type="compositionally biased region" description="Polar residues" evidence="1">
    <location>
        <begin position="29"/>
        <end position="41"/>
    </location>
</feature>
<dbReference type="AlphaFoldDB" id="E5ADP4"/>
<dbReference type="EMBL" id="FP929139">
    <property type="protein sequence ID" value="CBY01333.1"/>
    <property type="molecule type" value="Genomic_DNA"/>
</dbReference>
<organism evidence="2 3">
    <name type="scientific">Leptosphaeria maculans (strain JN3 / isolate v23.1.3 / race Av1-4-5-6-7-8)</name>
    <name type="common">Blackleg fungus</name>
    <name type="synonym">Phoma lingam</name>
    <dbReference type="NCBI Taxonomy" id="985895"/>
    <lineage>
        <taxon>Eukaryota</taxon>
        <taxon>Fungi</taxon>
        <taxon>Dikarya</taxon>
        <taxon>Ascomycota</taxon>
        <taxon>Pezizomycotina</taxon>
        <taxon>Dothideomycetes</taxon>
        <taxon>Pleosporomycetidae</taxon>
        <taxon>Pleosporales</taxon>
        <taxon>Pleosporineae</taxon>
        <taxon>Leptosphaeriaceae</taxon>
        <taxon>Plenodomus</taxon>
        <taxon>Plenodomus lingam/Leptosphaeria maculans species complex</taxon>
    </lineage>
</organism>
<gene>
    <name evidence="2" type="ORF">LEMA_uP001200.1</name>
</gene>
<protein>
    <submittedName>
        <fullName evidence="2">Predicted protein</fullName>
    </submittedName>
</protein>
<evidence type="ECO:0000256" key="1">
    <source>
        <dbReference type="SAM" id="MobiDB-lite"/>
    </source>
</evidence>
<sequence>MAFCMSDRSTSQAPPSTHAVDPPFPSPTLPQHANPPSSLEQEPTRILLPTPVHADNISAVQTARTLTSPSCPQEKPLR</sequence>
<keyword evidence="3" id="KW-1185">Reference proteome</keyword>
<reference evidence="3" key="1">
    <citation type="journal article" date="2011" name="Nat. Commun.">
        <title>Effector diversification within compartments of the Leptosphaeria maculans genome affected by Repeat-Induced Point mutations.</title>
        <authorList>
            <person name="Rouxel T."/>
            <person name="Grandaubert J."/>
            <person name="Hane J.K."/>
            <person name="Hoede C."/>
            <person name="van de Wouw A.P."/>
            <person name="Couloux A."/>
            <person name="Dominguez V."/>
            <person name="Anthouard V."/>
            <person name="Bally P."/>
            <person name="Bourras S."/>
            <person name="Cozijnsen A.J."/>
            <person name="Ciuffetti L.M."/>
            <person name="Degrave A."/>
            <person name="Dilmaghani A."/>
            <person name="Duret L."/>
            <person name="Fudal I."/>
            <person name="Goodwin S.B."/>
            <person name="Gout L."/>
            <person name="Glaser N."/>
            <person name="Linglin J."/>
            <person name="Kema G.H.J."/>
            <person name="Lapalu N."/>
            <person name="Lawrence C.B."/>
            <person name="May K."/>
            <person name="Meyer M."/>
            <person name="Ollivier B."/>
            <person name="Poulain J."/>
            <person name="Schoch C.L."/>
            <person name="Simon A."/>
            <person name="Spatafora J.W."/>
            <person name="Stachowiak A."/>
            <person name="Turgeon B.G."/>
            <person name="Tyler B.M."/>
            <person name="Vincent D."/>
            <person name="Weissenbach J."/>
            <person name="Amselem J."/>
            <person name="Quesneville H."/>
            <person name="Oliver R.P."/>
            <person name="Wincker P."/>
            <person name="Balesdent M.-H."/>
            <person name="Howlett B.J."/>
        </authorList>
    </citation>
    <scope>NUCLEOTIDE SEQUENCE [LARGE SCALE GENOMIC DNA]</scope>
    <source>
        <strain evidence="3">JN3 / isolate v23.1.3 / race Av1-4-5-6-7-8</strain>
    </source>
</reference>
<dbReference type="VEuPathDB" id="FungiDB:LEMA_uP001200.1"/>
<proteinExistence type="predicted"/>
<dbReference type="InParanoid" id="E5ADP4"/>
<name>E5ADP4_LEPMJ</name>
<dbReference type="Proteomes" id="UP000002668">
    <property type="component" value="Genome"/>
</dbReference>
<dbReference type="HOGENOM" id="CLU_2622469_0_0_1"/>